<dbReference type="Proteomes" id="UP000664218">
    <property type="component" value="Unassembled WGS sequence"/>
</dbReference>
<protein>
    <submittedName>
        <fullName evidence="1">Uncharacterized protein</fullName>
    </submittedName>
</protein>
<evidence type="ECO:0000313" key="1">
    <source>
        <dbReference type="EMBL" id="MBO1264499.1"/>
    </source>
</evidence>
<dbReference type="EMBL" id="JAFNJU010000003">
    <property type="protein sequence ID" value="MBO1264499.1"/>
    <property type="molecule type" value="Genomic_DNA"/>
</dbReference>
<reference evidence="1" key="1">
    <citation type="submission" date="2021-03" db="EMBL/GenBank/DDBJ databases">
        <title>Proteiniclasticum marinus sp. nov., isolated from tidal flat sediment.</title>
        <authorList>
            <person name="Namirimu T."/>
            <person name="Yang J.-A."/>
            <person name="Yang S.-H."/>
            <person name="Kim Y.-J."/>
            <person name="Kwon K.K."/>
        </authorList>
    </citation>
    <scope>NUCLEOTIDE SEQUENCE</scope>
    <source>
        <strain evidence="1">SCR006</strain>
    </source>
</reference>
<sequence>MKENIISVDFEGLRELDYLNEINQALRYSPHPLYSGVLKYDTHRILLVDAKSAKEFLMYIHFPERVNDSNENLLAELQSWLELLIENTMTEYLDGVQGVVEPTDTSLYEMFNKIEFQGYVKPEASPLIVHIDARPFVPSWFCIKWISKAIVSVNKTMLTQNAP</sequence>
<organism evidence="1 2">
    <name type="scientific">Proteiniclasticum aestuarii</name>
    <dbReference type="NCBI Taxonomy" id="2817862"/>
    <lineage>
        <taxon>Bacteria</taxon>
        <taxon>Bacillati</taxon>
        <taxon>Bacillota</taxon>
        <taxon>Clostridia</taxon>
        <taxon>Eubacteriales</taxon>
        <taxon>Clostridiaceae</taxon>
        <taxon>Proteiniclasticum</taxon>
    </lineage>
</organism>
<proteinExistence type="predicted"/>
<name>A0A939H8K8_9CLOT</name>
<comment type="caution">
    <text evidence="1">The sequence shown here is derived from an EMBL/GenBank/DDBJ whole genome shotgun (WGS) entry which is preliminary data.</text>
</comment>
<accession>A0A939H8K8</accession>
<gene>
    <name evidence="1" type="ORF">J3A84_05525</name>
</gene>
<dbReference type="AlphaFoldDB" id="A0A939H8K8"/>
<dbReference type="RefSeq" id="WP_207599008.1">
    <property type="nucleotide sequence ID" value="NZ_JAFNJU010000003.1"/>
</dbReference>
<keyword evidence="2" id="KW-1185">Reference proteome</keyword>
<evidence type="ECO:0000313" key="2">
    <source>
        <dbReference type="Proteomes" id="UP000664218"/>
    </source>
</evidence>